<sequence length="662" mass="68942">MLLALSACRDFDLRLEQVCANAPWCVDGGEVDAGFDGGEGGGGGSLSPLPLRDAGCIGLGAWCWESPSPLGMSDLAFVVGTSDTDVYVTGGGGLIAHWDGRTWRQVDFEPALESPVEPTIRVLQPRGEGYLVAGEAMSVWVSGDGGWARLPMSQVDHRFGVAATDAGVYLLRNSSPNVDLVRANGTVATFTRPDLVDSTEAIVFHEGELYFAVHRSVGGSGIQFYDGGFATLQLLGGEITGTPTRFAMLQGKPVMLFTDGRAVQWQDATAWRELPPFETGGWIPEAHAFHEVGGGYEWWVGGQGMEIKYRGERPGMPITYGEGSSFVRAGWMSPSGRFWAVGGNGRVERVGSSDPAYEDLGSLAGPPIKDLAVDGEFGAAAGDQGVFWLRTAAGWTRATTSVDAPVGVDVQGDRFCFVNFEGVVWCSPVSTPSPVEVYAIDLVALDGGATGATTALRGGGMGIAANGRLRASVGGVVAIEDDDGGWLTANPGLGGITTDLVPTDDGAWVATATLRPSGQYVSQGHVTFFDGQTFQACPLPGDAVNGGVYALAAADGGNVLAAGQGWLGLCSSTGAYQPMALSGTENGSVFTSVFLDARGTVWLLTQSGVVYRRAAGASTFTRDRTPLGWSVTSALDAVRITGDASSLWVGVGAGGVLRRPLP</sequence>
<comment type="caution">
    <text evidence="1">The sequence shown here is derived from an EMBL/GenBank/DDBJ whole genome shotgun (WGS) entry which is preliminary data.</text>
</comment>
<protein>
    <submittedName>
        <fullName evidence="1">Uncharacterized protein</fullName>
    </submittedName>
</protein>
<accession>A0A2W5T8A2</accession>
<dbReference type="Proteomes" id="UP000249061">
    <property type="component" value="Unassembled WGS sequence"/>
</dbReference>
<evidence type="ECO:0000313" key="2">
    <source>
        <dbReference type="Proteomes" id="UP000249061"/>
    </source>
</evidence>
<organism evidence="1 2">
    <name type="scientific">Archangium gephyra</name>
    <dbReference type="NCBI Taxonomy" id="48"/>
    <lineage>
        <taxon>Bacteria</taxon>
        <taxon>Pseudomonadati</taxon>
        <taxon>Myxococcota</taxon>
        <taxon>Myxococcia</taxon>
        <taxon>Myxococcales</taxon>
        <taxon>Cystobacterineae</taxon>
        <taxon>Archangiaceae</taxon>
        <taxon>Archangium</taxon>
    </lineage>
</organism>
<dbReference type="EMBL" id="QFQP01000024">
    <property type="protein sequence ID" value="PZR08596.1"/>
    <property type="molecule type" value="Genomic_DNA"/>
</dbReference>
<reference evidence="1 2" key="1">
    <citation type="submission" date="2017-08" db="EMBL/GenBank/DDBJ databases">
        <title>Infants hospitalized years apart are colonized by the same room-sourced microbial strains.</title>
        <authorList>
            <person name="Brooks B."/>
            <person name="Olm M.R."/>
            <person name="Firek B.A."/>
            <person name="Baker R."/>
            <person name="Thomas B.C."/>
            <person name="Morowitz M.J."/>
            <person name="Banfield J.F."/>
        </authorList>
    </citation>
    <scope>NUCLEOTIDE SEQUENCE [LARGE SCALE GENOMIC DNA]</scope>
    <source>
        <strain evidence="1">S2_003_000_R2_14</strain>
    </source>
</reference>
<dbReference type="AlphaFoldDB" id="A0A2W5T8A2"/>
<proteinExistence type="predicted"/>
<name>A0A2W5T8A2_9BACT</name>
<dbReference type="SUPFAM" id="SSF101898">
    <property type="entry name" value="NHL repeat"/>
    <property type="match status" value="1"/>
</dbReference>
<evidence type="ECO:0000313" key="1">
    <source>
        <dbReference type="EMBL" id="PZR08596.1"/>
    </source>
</evidence>
<gene>
    <name evidence="1" type="ORF">DI536_24120</name>
</gene>